<reference evidence="1" key="1">
    <citation type="submission" date="2021-04" db="EMBL/GenBank/DDBJ databases">
        <title>novel species isolated from subtropical streams in China.</title>
        <authorList>
            <person name="Lu H."/>
        </authorList>
    </citation>
    <scope>NUCLEOTIDE SEQUENCE</scope>
    <source>
        <strain evidence="1">LFS511W</strain>
    </source>
</reference>
<comment type="caution">
    <text evidence="1">The sequence shown here is derived from an EMBL/GenBank/DDBJ whole genome shotgun (WGS) entry which is preliminary data.</text>
</comment>
<gene>
    <name evidence="1" type="ORF">KDM89_15360</name>
</gene>
<evidence type="ECO:0000313" key="1">
    <source>
        <dbReference type="EMBL" id="MBR7783522.1"/>
    </source>
</evidence>
<dbReference type="EMBL" id="JAGSPN010000012">
    <property type="protein sequence ID" value="MBR7783522.1"/>
    <property type="molecule type" value="Genomic_DNA"/>
</dbReference>
<accession>A0A941I658</accession>
<proteinExistence type="predicted"/>
<sequence length="109" mass="13102">MEQLQLGPRQCWYGYLEKGCLIRAGQGVCRLRNLSAETDGMAYFACIRPDQPHLVFRSGWMMLEPDGAQRCQLTMRYPCAFWLRWSPLVWLRGRLQQFRLRWRLKQHRI</sequence>
<dbReference type="Proteomes" id="UP000680067">
    <property type="component" value="Unassembled WGS sequence"/>
</dbReference>
<protein>
    <submittedName>
        <fullName evidence="1">Uncharacterized protein</fullName>
    </submittedName>
</protein>
<keyword evidence="2" id="KW-1185">Reference proteome</keyword>
<name>A0A941I658_9BURK</name>
<dbReference type="AlphaFoldDB" id="A0A941I658"/>
<dbReference type="RefSeq" id="WP_212688797.1">
    <property type="nucleotide sequence ID" value="NZ_JAGSPN010000012.1"/>
</dbReference>
<evidence type="ECO:0000313" key="2">
    <source>
        <dbReference type="Proteomes" id="UP000680067"/>
    </source>
</evidence>
<organism evidence="1 2">
    <name type="scientific">Undibacterium luofuense</name>
    <dbReference type="NCBI Taxonomy" id="2828733"/>
    <lineage>
        <taxon>Bacteria</taxon>
        <taxon>Pseudomonadati</taxon>
        <taxon>Pseudomonadota</taxon>
        <taxon>Betaproteobacteria</taxon>
        <taxon>Burkholderiales</taxon>
        <taxon>Oxalobacteraceae</taxon>
        <taxon>Undibacterium</taxon>
    </lineage>
</organism>